<sequence length="355" mass="40813">MKNTRRKQSYLDGYAEGVRLGGCEAILQRVKQPETVIRNMKVLYVPQGFEAIDGGVIAALQMTVSKCIVVNAAHMKEYAAIHRPDLVLVMNGLHVFPENHLSQIDEIRALGIRTAIWFVDDPYFTEATADICLHYDLVFTHEIRAVPFYQNQGAKHVHHVPLGVNTSLFSPRKISSDVQYDVCFIGNGFWNRISLFDELAPFLSNKRVLIAGGQWSRLQRQDLLASFIKPDWIPPVETVDYYNGAKIVINMHRPHEYGLDNRNTHQIAAGSINPRTYEMNACGTLQITDIREDLPNYYRPGYDIETYENSAELQDKISYYLKNEEERLAVAWRSLYTTHEKHTFQTRIQMLLSYL</sequence>
<dbReference type="Pfam" id="PF13524">
    <property type="entry name" value="Glyco_trans_1_2"/>
    <property type="match status" value="1"/>
</dbReference>
<name>A0ABY8WZB6_9BACL</name>
<accession>A0ABY8WZB6</accession>
<feature type="domain" description="Spore protein YkvP/CgeB glycosyl transferase-like" evidence="1">
    <location>
        <begin position="205"/>
        <end position="352"/>
    </location>
</feature>
<reference evidence="2 3" key="1">
    <citation type="submission" date="2023-06" db="EMBL/GenBank/DDBJ databases">
        <title>Paenibacillus polygonum sp. nov., an endophytic bacterium, isolated from Polygonum lapathifolium L. in Nanji Wetland National Nature Reserve, South of Poyang Lake, Jiangxi Province, China.</title>
        <authorList>
            <person name="Yu Z."/>
        </authorList>
    </citation>
    <scope>NUCLEOTIDE SEQUENCE [LARGE SCALE GENOMIC DNA]</scope>
    <source>
        <strain evidence="2 3">C31</strain>
    </source>
</reference>
<proteinExistence type="predicted"/>
<gene>
    <name evidence="2" type="ORF">QPK24_19560</name>
</gene>
<evidence type="ECO:0000313" key="2">
    <source>
        <dbReference type="EMBL" id="WIV18542.1"/>
    </source>
</evidence>
<dbReference type="RefSeq" id="WP_285743995.1">
    <property type="nucleotide sequence ID" value="NZ_CP127162.1"/>
</dbReference>
<dbReference type="Proteomes" id="UP001236415">
    <property type="component" value="Chromosome"/>
</dbReference>
<dbReference type="EMBL" id="CP127162">
    <property type="protein sequence ID" value="WIV18542.1"/>
    <property type="molecule type" value="Genomic_DNA"/>
</dbReference>
<organism evidence="2 3">
    <name type="scientific">Paenibacillus polygoni</name>
    <dbReference type="NCBI Taxonomy" id="3050112"/>
    <lineage>
        <taxon>Bacteria</taxon>
        <taxon>Bacillati</taxon>
        <taxon>Bacillota</taxon>
        <taxon>Bacilli</taxon>
        <taxon>Bacillales</taxon>
        <taxon>Paenibacillaceae</taxon>
        <taxon>Paenibacillus</taxon>
    </lineage>
</organism>
<dbReference type="InterPro" id="IPR055259">
    <property type="entry name" value="YkvP/CgeB_Glyco_trans-like"/>
</dbReference>
<evidence type="ECO:0000259" key="1">
    <source>
        <dbReference type="Pfam" id="PF13524"/>
    </source>
</evidence>
<evidence type="ECO:0000313" key="3">
    <source>
        <dbReference type="Proteomes" id="UP001236415"/>
    </source>
</evidence>
<dbReference type="SUPFAM" id="SSF53756">
    <property type="entry name" value="UDP-Glycosyltransferase/glycogen phosphorylase"/>
    <property type="match status" value="1"/>
</dbReference>
<keyword evidence="3" id="KW-1185">Reference proteome</keyword>
<protein>
    <submittedName>
        <fullName evidence="2">DUF3880 domain-containing protein</fullName>
    </submittedName>
</protein>